<dbReference type="InterPro" id="IPR020846">
    <property type="entry name" value="MFS_dom"/>
</dbReference>
<feature type="transmembrane region" description="Helical" evidence="3">
    <location>
        <begin position="914"/>
        <end position="937"/>
    </location>
</feature>
<sequence length="947" mass="102659">MRITNSEPHSFINLQGGWPTPRLHPVKDLKAASSSLFRQEDVAKELLRYGAGLGRPSLRDLIGKWLSDFYQPAAGSIPGVRIGETNGASNGLATILQKFTDPVYTRAVWMVEPTYFLACPIFRDAGLAGRIRGAPEGPDGVDLDFLASELQHVDETWPDKTSGPSKSAKLGYPKVYRHVVYLIPTFSNPSGKTMTLENRKKLVQLARKHDALLITDDVYDMLQWPAKEGGSAEALPKPSPRLVDVDRELEGTSTFGNAVSNGSFSKIVAPGMRLGWIEATPVFCTTIRTVGATASGGGQAHFSSLFVENVLADGALTRHINEVLIPTYQKRYYAMVNTIKCVLYPLGVRIAAEEAAQESGVAGGFFLYITFGDGGADFASEISRVSFENFNLKIGPGQIFGVPDDPYSEQRGRDSYYSGARLCWAWHEEEEIVEGIERLAVTKCFGSGLRPATSPDARVAASDNTSGRVHGLGPSPYGLKLASFGVGMVSEAKVPCPGNGAEEPADGSRSPPVSGPNPGGEPERHLDPRTIEQGVTTIPETDAAADVFPEGGREALTVLFGSWCVLLCTYGLGNSIGVFQTYYVNDALREYSSSTVSWITSFMQWTMNFLPIVWGFVFDKYGPRWILFGGTITYVFGMMMESLGTKYYHFFLAQGIVCPIGASAVTSAAMSCLVTWFHRRRGMAFGVMMSGSSCGGIILPIMIPKLIDRVGFGWAIRCVGFMFLFLLIIANCTVRSRLKPEQKPVDMKEYFRGIREPTMMSTVFGLFLVFLGLFVPYNFVILQARAQGMDEELVIYLLPIMHAVGIVGRIVPGLLADRVGRYNIMITIATLTGISCLALWIPIKNDAGILIFTAAFGFCSSGLTSIGPTLIAQISDIREIGARTGTAFAFQSFGALTGSPIASAIVDARGGDYLGLQLFCGLAIFASAGVFASARYFQSGGFKLQKV</sequence>
<comment type="subcellular location">
    <subcellularLocation>
        <location evidence="1">Membrane</location>
        <topology evidence="1">Multi-pass membrane protein</topology>
    </subcellularLocation>
</comment>
<dbReference type="InterPro" id="IPR015421">
    <property type="entry name" value="PyrdxlP-dep_Trfase_major"/>
</dbReference>
<feature type="transmembrane region" description="Helical" evidence="3">
    <location>
        <begin position="714"/>
        <end position="738"/>
    </location>
</feature>
<keyword evidence="5" id="KW-0032">Aminotransferase</keyword>
<dbReference type="PROSITE" id="PS50850">
    <property type="entry name" value="MFS"/>
    <property type="match status" value="1"/>
</dbReference>
<feature type="transmembrane region" description="Helical" evidence="3">
    <location>
        <begin position="884"/>
        <end position="902"/>
    </location>
</feature>
<dbReference type="CDD" id="cd00609">
    <property type="entry name" value="AAT_like"/>
    <property type="match status" value="1"/>
</dbReference>
<keyword evidence="3" id="KW-0812">Transmembrane</keyword>
<evidence type="ECO:0000313" key="6">
    <source>
        <dbReference type="Proteomes" id="UP001281614"/>
    </source>
</evidence>
<dbReference type="InterPro" id="IPR036259">
    <property type="entry name" value="MFS_trans_sf"/>
</dbReference>
<keyword evidence="6" id="KW-1185">Reference proteome</keyword>
<dbReference type="InterPro" id="IPR015424">
    <property type="entry name" value="PyrdxlP-dep_Trfase"/>
</dbReference>
<feature type="domain" description="Major facilitator superfamily (MFS) profile" evidence="4">
    <location>
        <begin position="554"/>
        <end position="938"/>
    </location>
</feature>
<dbReference type="GO" id="GO:0022857">
    <property type="term" value="F:transmembrane transporter activity"/>
    <property type="evidence" value="ECO:0007669"/>
    <property type="project" value="InterPro"/>
</dbReference>
<dbReference type="EMBL" id="VYYT01000312">
    <property type="protein sequence ID" value="KAK2744297.1"/>
    <property type="molecule type" value="Genomic_DNA"/>
</dbReference>
<keyword evidence="5" id="KW-0808">Transferase</keyword>
<dbReference type="PANTHER" id="PTHR42858:SF1">
    <property type="entry name" value="LD15494P"/>
    <property type="match status" value="1"/>
</dbReference>
<dbReference type="SUPFAM" id="SSF53383">
    <property type="entry name" value="PLP-dependent transferases"/>
    <property type="match status" value="1"/>
</dbReference>
<dbReference type="InterPro" id="IPR015422">
    <property type="entry name" value="PyrdxlP-dep_Trfase_small"/>
</dbReference>
<dbReference type="Pfam" id="PF00155">
    <property type="entry name" value="Aminotran_1_2"/>
    <property type="match status" value="1"/>
</dbReference>
<feature type="transmembrane region" description="Helical" evidence="3">
    <location>
        <begin position="598"/>
        <end position="618"/>
    </location>
</feature>
<comment type="caution">
    <text evidence="5">The sequence shown here is derived from an EMBL/GenBank/DDBJ whole genome shotgun (WGS) entry which is preliminary data.</text>
</comment>
<dbReference type="PANTHER" id="PTHR42858">
    <property type="entry name" value="AMINOTRANSFERASE"/>
    <property type="match status" value="1"/>
</dbReference>
<keyword evidence="3" id="KW-0472">Membrane</keyword>
<accession>A0AAD9Y861</accession>
<feature type="transmembrane region" description="Helical" evidence="3">
    <location>
        <begin position="759"/>
        <end position="781"/>
    </location>
</feature>
<dbReference type="Gene3D" id="1.20.1250.20">
    <property type="entry name" value="MFS general substrate transporter like domains"/>
    <property type="match status" value="1"/>
</dbReference>
<feature type="transmembrane region" description="Helical" evidence="3">
    <location>
        <begin position="650"/>
        <end position="677"/>
    </location>
</feature>
<evidence type="ECO:0000259" key="4">
    <source>
        <dbReference type="PROSITE" id="PS50850"/>
    </source>
</evidence>
<dbReference type="CDD" id="cd17352">
    <property type="entry name" value="MFS_MCT_SLC16"/>
    <property type="match status" value="1"/>
</dbReference>
<feature type="transmembrane region" description="Helical" evidence="3">
    <location>
        <begin position="793"/>
        <end position="815"/>
    </location>
</feature>
<evidence type="ECO:0000256" key="3">
    <source>
        <dbReference type="SAM" id="Phobius"/>
    </source>
</evidence>
<gene>
    <name evidence="5" type="ORF">CKAH01_18339</name>
</gene>
<organism evidence="5 6">
    <name type="scientific">Colletotrichum kahawae</name>
    <name type="common">Coffee berry disease fungus</name>
    <dbReference type="NCBI Taxonomy" id="34407"/>
    <lineage>
        <taxon>Eukaryota</taxon>
        <taxon>Fungi</taxon>
        <taxon>Dikarya</taxon>
        <taxon>Ascomycota</taxon>
        <taxon>Pezizomycotina</taxon>
        <taxon>Sordariomycetes</taxon>
        <taxon>Hypocreomycetidae</taxon>
        <taxon>Glomerellales</taxon>
        <taxon>Glomerellaceae</taxon>
        <taxon>Colletotrichum</taxon>
        <taxon>Colletotrichum gloeosporioides species complex</taxon>
    </lineage>
</organism>
<dbReference type="AlphaFoldDB" id="A0AAD9Y861"/>
<feature type="region of interest" description="Disordered" evidence="2">
    <location>
        <begin position="495"/>
        <end position="527"/>
    </location>
</feature>
<dbReference type="Proteomes" id="UP001281614">
    <property type="component" value="Unassembled WGS sequence"/>
</dbReference>
<feature type="transmembrane region" description="Helical" evidence="3">
    <location>
        <begin position="684"/>
        <end position="702"/>
    </location>
</feature>
<protein>
    <submittedName>
        <fullName evidence="5">Aminotransferase</fullName>
    </submittedName>
</protein>
<feature type="transmembrane region" description="Helical" evidence="3">
    <location>
        <begin position="625"/>
        <end position="644"/>
    </location>
</feature>
<evidence type="ECO:0000313" key="5">
    <source>
        <dbReference type="EMBL" id="KAK2744297.1"/>
    </source>
</evidence>
<evidence type="ECO:0000256" key="1">
    <source>
        <dbReference type="ARBA" id="ARBA00004141"/>
    </source>
</evidence>
<dbReference type="GO" id="GO:0016020">
    <property type="term" value="C:membrane"/>
    <property type="evidence" value="ECO:0007669"/>
    <property type="project" value="UniProtKB-SubCell"/>
</dbReference>
<dbReference type="InterPro" id="IPR004839">
    <property type="entry name" value="Aminotransferase_I/II_large"/>
</dbReference>
<keyword evidence="3" id="KW-1133">Transmembrane helix</keyword>
<reference evidence="5" key="1">
    <citation type="submission" date="2023-02" db="EMBL/GenBank/DDBJ databases">
        <title>Colletotrichum kahawae CIFC_Que2 genome sequencing and assembly.</title>
        <authorList>
            <person name="Baroncelli R."/>
        </authorList>
    </citation>
    <scope>NUCLEOTIDE SEQUENCE</scope>
    <source>
        <strain evidence="5">CIFC_Que2</strain>
    </source>
</reference>
<feature type="transmembrane region" description="Helical" evidence="3">
    <location>
        <begin position="822"/>
        <end position="843"/>
    </location>
</feature>
<dbReference type="Pfam" id="PF07690">
    <property type="entry name" value="MFS_1"/>
    <property type="match status" value="1"/>
</dbReference>
<feature type="transmembrane region" description="Helical" evidence="3">
    <location>
        <begin position="849"/>
        <end position="872"/>
    </location>
</feature>
<name>A0AAD9Y861_COLKA</name>
<dbReference type="SUPFAM" id="SSF103473">
    <property type="entry name" value="MFS general substrate transporter"/>
    <property type="match status" value="1"/>
</dbReference>
<dbReference type="Gene3D" id="3.90.1150.10">
    <property type="entry name" value="Aspartate Aminotransferase, domain 1"/>
    <property type="match status" value="1"/>
</dbReference>
<dbReference type="InterPro" id="IPR011701">
    <property type="entry name" value="MFS"/>
</dbReference>
<evidence type="ECO:0000256" key="2">
    <source>
        <dbReference type="SAM" id="MobiDB-lite"/>
    </source>
</evidence>
<dbReference type="GO" id="GO:0047536">
    <property type="term" value="F:2-aminoadipate transaminase activity"/>
    <property type="evidence" value="ECO:0007669"/>
    <property type="project" value="TreeGrafter"/>
</dbReference>
<proteinExistence type="predicted"/>
<dbReference type="GO" id="GO:0030170">
    <property type="term" value="F:pyridoxal phosphate binding"/>
    <property type="evidence" value="ECO:0007669"/>
    <property type="project" value="InterPro"/>
</dbReference>
<dbReference type="Gene3D" id="3.40.640.10">
    <property type="entry name" value="Type I PLP-dependent aspartate aminotransferase-like (Major domain)"/>
    <property type="match status" value="1"/>
</dbReference>